<dbReference type="InterPro" id="IPR028207">
    <property type="entry name" value="DNA_pol_B_palm_palm"/>
</dbReference>
<feature type="domain" description="DNA-directed DNA polymerase X" evidence="16">
    <location>
        <begin position="460"/>
        <end position="807"/>
    </location>
</feature>
<comment type="similarity">
    <text evidence="2">Belongs to the DNA polymerase type-X family.</text>
</comment>
<keyword evidence="5" id="KW-0808">Transferase</keyword>
<feature type="compositionally biased region" description="Polar residues" evidence="15">
    <location>
        <begin position="279"/>
        <end position="293"/>
    </location>
</feature>
<evidence type="ECO:0000313" key="18">
    <source>
        <dbReference type="Proteomes" id="UP001285441"/>
    </source>
</evidence>
<evidence type="ECO:0000313" key="17">
    <source>
        <dbReference type="EMBL" id="KAK3393721.1"/>
    </source>
</evidence>
<sequence>MTSQSLEEKVAFFKALDALNNSDEDEHLDKEEEGRRAQSQAFFQSKKKTATPVTTPCSSSLITPVHPPRRTFSAPSSSASTSTPQSQVIKATPTAAQNPILTAGKLLGSTSGSSFVEETPVPETTRPAPASLQRRATIPLTTFSSGPDQSPSINSTFLRKRKRQAAVKTVPEEAQIFRTFSFFYIPNDDIAPARKLRIARAREHGAQWVRDLSCANHVIVDKRLEFKDIQNVLGSVSASSLIIVNEDYPLECIQFGALLNPLQNRYRVSGCPLHVSYTTSDLQSPQLPSQPSDTLLPLKEPQRGSRRHHQSDRQGTPPRSEESSVQVGANDVNQNLGCSNRGESPELPTNRPRSSESDAGFDHGPYSDTNTSDELSNYIELMRQYKDLPLEDDEDDDIQSVQGGQEASLESESDHGSEDERVQKKQATKARLPGQKFIAFEDCFACQQGGTIENSQEALNPNTRTIEVLQSMLDYYSRINDHWRTFAYRKAISTLRRQPVKIMNEEEAFRLPNIGRRLAMKIEEIVNTNNLRRLEYASDEPLDRVLQTFLQIYGVGTSRASKWINQGFRSLEDLKEKADLTTNQRIGVEHYDDLNTRILRDEVTALGDFVKKEASKLDSNVELLIGGSYRRGAKSSGDIDFIITRKGTTSASELVPFLDELVRVLTDKGFLVATLAALHTERPGKDGPGSKWHGCCVLPPSKGDHDDSVDDAIAESPIWRRIDFLLVPESEYGAALIYFTGNDIFNRSMRLLASKKGMRLNQRGLYQEVLRGKGRVKITEGQLLEGRDEKRIFEILGVKWREPTERWC</sequence>
<keyword evidence="4" id="KW-0237">DNA synthesis</keyword>
<dbReference type="Proteomes" id="UP001285441">
    <property type="component" value="Unassembled WGS sequence"/>
</dbReference>
<evidence type="ECO:0000256" key="8">
    <source>
        <dbReference type="ARBA" id="ARBA00022723"/>
    </source>
</evidence>
<evidence type="ECO:0000256" key="4">
    <source>
        <dbReference type="ARBA" id="ARBA00022634"/>
    </source>
</evidence>
<dbReference type="PRINTS" id="PR00870">
    <property type="entry name" value="DNAPOLXBETA"/>
</dbReference>
<evidence type="ECO:0000256" key="15">
    <source>
        <dbReference type="SAM" id="MobiDB-lite"/>
    </source>
</evidence>
<feature type="compositionally biased region" description="Polar residues" evidence="15">
    <location>
        <begin position="51"/>
        <end position="62"/>
    </location>
</feature>
<dbReference type="InterPro" id="IPR018944">
    <property type="entry name" value="DNA_pol_lambd_fingers_domain"/>
</dbReference>
<keyword evidence="12" id="KW-0539">Nucleus</keyword>
<evidence type="ECO:0000256" key="12">
    <source>
        <dbReference type="ARBA" id="ARBA00023242"/>
    </source>
</evidence>
<evidence type="ECO:0000256" key="14">
    <source>
        <dbReference type="PIRSR" id="PIRSR622312-50"/>
    </source>
</evidence>
<dbReference type="Pfam" id="PF14716">
    <property type="entry name" value="HHH_8"/>
    <property type="match status" value="1"/>
</dbReference>
<dbReference type="Pfam" id="PF10391">
    <property type="entry name" value="DNA_pol_lambd_f"/>
    <property type="match status" value="1"/>
</dbReference>
<dbReference type="SUPFAM" id="SSF81301">
    <property type="entry name" value="Nucleotidyltransferase"/>
    <property type="match status" value="1"/>
</dbReference>
<dbReference type="PANTHER" id="PTHR11276">
    <property type="entry name" value="DNA POLYMERASE TYPE-X FAMILY MEMBER"/>
    <property type="match status" value="1"/>
</dbReference>
<accession>A0AAE0P5L4</accession>
<dbReference type="InterPro" id="IPR002008">
    <property type="entry name" value="DNA_pol_X_beta-like"/>
</dbReference>
<comment type="catalytic activity">
    <reaction evidence="13">
        <text>DNA(n) + a 2'-deoxyribonucleoside 5'-triphosphate = DNA(n+1) + diphosphate</text>
        <dbReference type="Rhea" id="RHEA:22508"/>
        <dbReference type="Rhea" id="RHEA-COMP:17339"/>
        <dbReference type="Rhea" id="RHEA-COMP:17340"/>
        <dbReference type="ChEBI" id="CHEBI:33019"/>
        <dbReference type="ChEBI" id="CHEBI:61560"/>
        <dbReference type="ChEBI" id="CHEBI:173112"/>
        <dbReference type="EC" id="2.7.7.7"/>
    </reaction>
</comment>
<dbReference type="PANTHER" id="PTHR11276:SF28">
    <property type="entry name" value="DNA POLYMERASE LAMBDA"/>
    <property type="match status" value="1"/>
</dbReference>
<dbReference type="GO" id="GO:0003677">
    <property type="term" value="F:DNA binding"/>
    <property type="evidence" value="ECO:0007669"/>
    <property type="project" value="InterPro"/>
</dbReference>
<dbReference type="EC" id="2.7.7.7" evidence="3"/>
<reference evidence="17" key="1">
    <citation type="journal article" date="2023" name="Mol. Phylogenet. Evol.">
        <title>Genome-scale phylogeny and comparative genomics of the fungal order Sordariales.</title>
        <authorList>
            <person name="Hensen N."/>
            <person name="Bonometti L."/>
            <person name="Westerberg I."/>
            <person name="Brannstrom I.O."/>
            <person name="Guillou S."/>
            <person name="Cros-Aarteil S."/>
            <person name="Calhoun S."/>
            <person name="Haridas S."/>
            <person name="Kuo A."/>
            <person name="Mondo S."/>
            <person name="Pangilinan J."/>
            <person name="Riley R."/>
            <person name="LaButti K."/>
            <person name="Andreopoulos B."/>
            <person name="Lipzen A."/>
            <person name="Chen C."/>
            <person name="Yan M."/>
            <person name="Daum C."/>
            <person name="Ng V."/>
            <person name="Clum A."/>
            <person name="Steindorff A."/>
            <person name="Ohm R.A."/>
            <person name="Martin F."/>
            <person name="Silar P."/>
            <person name="Natvig D.O."/>
            <person name="Lalanne C."/>
            <person name="Gautier V."/>
            <person name="Ament-Velasquez S.L."/>
            <person name="Kruys A."/>
            <person name="Hutchinson M.I."/>
            <person name="Powell A.J."/>
            <person name="Barry K."/>
            <person name="Miller A.N."/>
            <person name="Grigoriev I.V."/>
            <person name="Debuchy R."/>
            <person name="Gladieux P."/>
            <person name="Hiltunen Thoren M."/>
            <person name="Johannesson H."/>
        </authorList>
    </citation>
    <scope>NUCLEOTIDE SEQUENCE</scope>
    <source>
        <strain evidence="17">CBS 232.78</strain>
    </source>
</reference>
<evidence type="ECO:0000256" key="11">
    <source>
        <dbReference type="ARBA" id="ARBA00023204"/>
    </source>
</evidence>
<keyword evidence="11" id="KW-0234">DNA repair</keyword>
<dbReference type="FunFam" id="1.10.150.110:FF:000005">
    <property type="entry name" value="DNA polymerase POL4"/>
    <property type="match status" value="1"/>
</dbReference>
<evidence type="ECO:0000256" key="7">
    <source>
        <dbReference type="ARBA" id="ARBA00022705"/>
    </source>
</evidence>
<dbReference type="PRINTS" id="PR00869">
    <property type="entry name" value="DNAPOLX"/>
</dbReference>
<dbReference type="SMART" id="SM00483">
    <property type="entry name" value="POLXc"/>
    <property type="match status" value="1"/>
</dbReference>
<evidence type="ECO:0000256" key="3">
    <source>
        <dbReference type="ARBA" id="ARBA00012417"/>
    </source>
</evidence>
<dbReference type="CDD" id="cd00141">
    <property type="entry name" value="NT_POLXc"/>
    <property type="match status" value="1"/>
</dbReference>
<dbReference type="Gene3D" id="3.40.50.10190">
    <property type="entry name" value="BRCT domain"/>
    <property type="match status" value="1"/>
</dbReference>
<name>A0AAE0P5L4_9PEZI</name>
<evidence type="ECO:0000259" key="16">
    <source>
        <dbReference type="SMART" id="SM00483"/>
    </source>
</evidence>
<dbReference type="Gene3D" id="1.10.150.110">
    <property type="entry name" value="DNA polymerase beta, N-terminal domain-like"/>
    <property type="match status" value="1"/>
</dbReference>
<proteinExistence type="inferred from homology"/>
<dbReference type="Gene3D" id="1.10.150.20">
    <property type="entry name" value="5' to 3' exonuclease, C-terminal subdomain"/>
    <property type="match status" value="1"/>
</dbReference>
<dbReference type="GO" id="GO:0005634">
    <property type="term" value="C:nucleus"/>
    <property type="evidence" value="ECO:0007669"/>
    <property type="project" value="UniProtKB-SubCell"/>
</dbReference>
<comment type="caution">
    <text evidence="17">The sequence shown here is derived from an EMBL/GenBank/DDBJ whole genome shotgun (WGS) entry which is preliminary data.</text>
</comment>
<feature type="compositionally biased region" description="Polar residues" evidence="15">
    <location>
        <begin position="323"/>
        <end position="342"/>
    </location>
</feature>
<dbReference type="AlphaFoldDB" id="A0AAE0P5L4"/>
<feature type="region of interest" description="Disordered" evidence="15">
    <location>
        <begin position="16"/>
        <end position="92"/>
    </location>
</feature>
<dbReference type="InterPro" id="IPR029398">
    <property type="entry name" value="PolB_thumb"/>
</dbReference>
<reference evidence="17" key="2">
    <citation type="submission" date="2023-06" db="EMBL/GenBank/DDBJ databases">
        <authorList>
            <consortium name="Lawrence Berkeley National Laboratory"/>
            <person name="Haridas S."/>
            <person name="Hensen N."/>
            <person name="Bonometti L."/>
            <person name="Westerberg I."/>
            <person name="Brannstrom I.O."/>
            <person name="Guillou S."/>
            <person name="Cros-Aarteil S."/>
            <person name="Calhoun S."/>
            <person name="Kuo A."/>
            <person name="Mondo S."/>
            <person name="Pangilinan J."/>
            <person name="Riley R."/>
            <person name="LaButti K."/>
            <person name="Andreopoulos B."/>
            <person name="Lipzen A."/>
            <person name="Chen C."/>
            <person name="Yanf M."/>
            <person name="Daum C."/>
            <person name="Ng V."/>
            <person name="Clum A."/>
            <person name="Steindorff A."/>
            <person name="Ohm R."/>
            <person name="Martin F."/>
            <person name="Silar P."/>
            <person name="Natvig D."/>
            <person name="Lalanne C."/>
            <person name="Gautier V."/>
            <person name="Ament-velasquez S.L."/>
            <person name="Kruys A."/>
            <person name="Hutchinson M.I."/>
            <person name="Powell A.J."/>
            <person name="Barry K."/>
            <person name="Miller A.N."/>
            <person name="Grigoriev I.V."/>
            <person name="Debuchy R."/>
            <person name="Gladieux P."/>
            <person name="Thoren M.H."/>
            <person name="Johannesson H."/>
        </authorList>
    </citation>
    <scope>NUCLEOTIDE SEQUENCE</scope>
    <source>
        <strain evidence="17">CBS 232.78</strain>
    </source>
</reference>
<dbReference type="Pfam" id="PF14791">
    <property type="entry name" value="DNA_pol_B_thumb"/>
    <property type="match status" value="1"/>
</dbReference>
<dbReference type="Pfam" id="PF14792">
    <property type="entry name" value="DNA_pol_B_palm"/>
    <property type="match status" value="1"/>
</dbReference>
<protein>
    <recommendedName>
        <fullName evidence="3">DNA-directed DNA polymerase</fullName>
        <ecNumber evidence="3">2.7.7.7</ecNumber>
    </recommendedName>
</protein>
<dbReference type="SUPFAM" id="SSF81585">
    <property type="entry name" value="PsbU/PolX domain-like"/>
    <property type="match status" value="1"/>
</dbReference>
<dbReference type="InterPro" id="IPR010996">
    <property type="entry name" value="HHH_MUS81"/>
</dbReference>
<evidence type="ECO:0000256" key="13">
    <source>
        <dbReference type="ARBA" id="ARBA00049244"/>
    </source>
</evidence>
<dbReference type="FunFam" id="1.10.150.20:FF:000010">
    <property type="entry name" value="DNA polymerase lambda"/>
    <property type="match status" value="1"/>
</dbReference>
<dbReference type="GO" id="GO:0003887">
    <property type="term" value="F:DNA-directed DNA polymerase activity"/>
    <property type="evidence" value="ECO:0007669"/>
    <property type="project" value="UniProtKB-KW"/>
</dbReference>
<evidence type="ECO:0000256" key="5">
    <source>
        <dbReference type="ARBA" id="ARBA00022679"/>
    </source>
</evidence>
<comment type="subcellular location">
    <subcellularLocation>
        <location evidence="1">Nucleus</location>
    </subcellularLocation>
</comment>
<dbReference type="GO" id="GO:0006303">
    <property type="term" value="P:double-strand break repair via nonhomologous end joining"/>
    <property type="evidence" value="ECO:0007669"/>
    <property type="project" value="TreeGrafter"/>
</dbReference>
<feature type="compositionally biased region" description="Basic and acidic residues" evidence="15">
    <location>
        <begin position="412"/>
        <end position="423"/>
    </location>
</feature>
<dbReference type="InterPro" id="IPR036420">
    <property type="entry name" value="BRCT_dom_sf"/>
</dbReference>
<keyword evidence="8" id="KW-0479">Metal-binding</keyword>
<keyword evidence="9" id="KW-0227">DNA damage</keyword>
<dbReference type="Gene3D" id="3.30.210.10">
    <property type="entry name" value="DNA polymerase, thumb domain"/>
    <property type="match status" value="1"/>
</dbReference>
<dbReference type="InterPro" id="IPR043519">
    <property type="entry name" value="NT_sf"/>
</dbReference>
<keyword evidence="6" id="KW-0548">Nucleotidyltransferase</keyword>
<evidence type="ECO:0000256" key="2">
    <source>
        <dbReference type="ARBA" id="ARBA00008323"/>
    </source>
</evidence>
<keyword evidence="7" id="KW-0235">DNA replication</keyword>
<dbReference type="InterPro" id="IPR037160">
    <property type="entry name" value="DNA_Pol_thumb_sf"/>
</dbReference>
<dbReference type="InterPro" id="IPR022312">
    <property type="entry name" value="DNA_pol_X"/>
</dbReference>
<dbReference type="InterPro" id="IPR027421">
    <property type="entry name" value="DNA_pol_lamdba_lyase_dom_sf"/>
</dbReference>
<evidence type="ECO:0000256" key="10">
    <source>
        <dbReference type="ARBA" id="ARBA00022932"/>
    </source>
</evidence>
<dbReference type="EMBL" id="JAULSW010000001">
    <property type="protein sequence ID" value="KAK3393721.1"/>
    <property type="molecule type" value="Genomic_DNA"/>
</dbReference>
<evidence type="ECO:0000256" key="1">
    <source>
        <dbReference type="ARBA" id="ARBA00004123"/>
    </source>
</evidence>
<dbReference type="GO" id="GO:0046872">
    <property type="term" value="F:metal ion binding"/>
    <property type="evidence" value="ECO:0007669"/>
    <property type="project" value="UniProtKB-KW"/>
</dbReference>
<feature type="region of interest" description="Disordered" evidence="15">
    <location>
        <begin position="279"/>
        <end position="372"/>
    </location>
</feature>
<dbReference type="SUPFAM" id="SSF47802">
    <property type="entry name" value="DNA polymerase beta, N-terminal domain-like"/>
    <property type="match status" value="1"/>
</dbReference>
<evidence type="ECO:0000256" key="6">
    <source>
        <dbReference type="ARBA" id="ARBA00022695"/>
    </source>
</evidence>
<dbReference type="InterPro" id="IPR002054">
    <property type="entry name" value="DNA-dir_DNA_pol_X"/>
</dbReference>
<dbReference type="Gene3D" id="3.30.460.10">
    <property type="entry name" value="Beta Polymerase, domain 2"/>
    <property type="match status" value="1"/>
</dbReference>
<organism evidence="17 18">
    <name type="scientific">Podospora didyma</name>
    <dbReference type="NCBI Taxonomy" id="330526"/>
    <lineage>
        <taxon>Eukaryota</taxon>
        <taxon>Fungi</taxon>
        <taxon>Dikarya</taxon>
        <taxon>Ascomycota</taxon>
        <taxon>Pezizomycotina</taxon>
        <taxon>Sordariomycetes</taxon>
        <taxon>Sordariomycetidae</taxon>
        <taxon>Sordariales</taxon>
        <taxon>Podosporaceae</taxon>
        <taxon>Podospora</taxon>
    </lineage>
</organism>
<keyword evidence="18" id="KW-1185">Reference proteome</keyword>
<feature type="compositionally biased region" description="Polar residues" evidence="15">
    <location>
        <begin position="399"/>
        <end position="410"/>
    </location>
</feature>
<keyword evidence="10" id="KW-0239">DNA-directed DNA polymerase</keyword>
<feature type="compositionally biased region" description="Basic and acidic residues" evidence="15">
    <location>
        <begin position="27"/>
        <end position="36"/>
    </location>
</feature>
<dbReference type="FunFam" id="3.30.210.10:FF:000001">
    <property type="entry name" value="DNA polymerase lambda"/>
    <property type="match status" value="1"/>
</dbReference>
<feature type="region of interest" description="Disordered" evidence="15">
    <location>
        <begin position="111"/>
        <end position="130"/>
    </location>
</feature>
<gene>
    <name evidence="17" type="ORF">B0H63DRAFT_25545</name>
</gene>
<feature type="compositionally biased region" description="Low complexity" evidence="15">
    <location>
        <begin position="73"/>
        <end position="87"/>
    </location>
</feature>
<evidence type="ECO:0000256" key="9">
    <source>
        <dbReference type="ARBA" id="ARBA00022763"/>
    </source>
</evidence>
<feature type="region of interest" description="Disordered" evidence="15">
    <location>
        <begin position="391"/>
        <end position="428"/>
    </location>
</feature>
<feature type="active site" description="Nucleophile; Schiff-base intermediate with DNA; for 5'-dRP lyase activity" evidence="14">
    <location>
        <position position="521"/>
    </location>
</feature>